<proteinExistence type="predicted"/>
<accession>A0A192Y4U1</accession>
<sequence length="135" mass="15733">MDSRLSRVFQNVDHVFTQEQTNELVNRRNEDMLLTVQVDDMLALIHNDHVKYRDLVKIIIEDTIAFIKAERLSLIGIGLFNKMVYVDQGPDAVGFLEYIKVAEYTSTHVDESNAWVNMYRNKIKTFMLPILSQLL</sequence>
<evidence type="ECO:0000313" key="1">
    <source>
        <dbReference type="EMBL" id="ANM44773.1"/>
    </source>
</evidence>
<name>A0A192Y4U1_9CAUD</name>
<dbReference type="EMBL" id="KU521356">
    <property type="protein sequence ID" value="ANM44773.1"/>
    <property type="molecule type" value="Genomic_DNA"/>
</dbReference>
<evidence type="ECO:0000313" key="2">
    <source>
        <dbReference type="Proteomes" id="UP000224336"/>
    </source>
</evidence>
<reference evidence="1 2" key="1">
    <citation type="journal article" date="2016" name="Sci. Rep.">
        <title>A proposed integrated approach for the preclinical evaluation of phage therapy in Pseudomonas infections.</title>
        <authorList>
            <person name="Danis-Wlodarczyk K."/>
            <person name="Vandenheuvel D."/>
            <person name="Jang H.B."/>
            <person name="Briers Y."/>
            <person name="Olszak T."/>
            <person name="Arabski M."/>
            <person name="Wasik S."/>
            <person name="Drabik M."/>
            <person name="Higgins G."/>
            <person name="Tyrrell J."/>
            <person name="Harvey B.J."/>
            <person name="Noben J.P."/>
            <person name="Lavigne R."/>
            <person name="Drulis-Kawa Z."/>
        </authorList>
    </citation>
    <scope>NUCLEOTIDE SEQUENCE [LARGE SCALE GENOMIC DNA]</scope>
</reference>
<gene>
    <name evidence="1" type="ORF">KTN4_015</name>
</gene>
<organism evidence="1 2">
    <name type="scientific">Pseudomonas phage KTN4</name>
    <dbReference type="NCBI Taxonomy" id="1862701"/>
    <lineage>
        <taxon>Viruses</taxon>
        <taxon>Duplodnaviria</taxon>
        <taxon>Heunggongvirae</taxon>
        <taxon>Uroviricota</taxon>
        <taxon>Caudoviricetes</taxon>
        <taxon>Chimalliviridae</taxon>
        <taxon>Phikzvirus</taxon>
        <taxon>Phikzvirus phiKZ</taxon>
    </lineage>
</organism>
<dbReference type="Proteomes" id="UP000224336">
    <property type="component" value="Segment"/>
</dbReference>
<protein>
    <submittedName>
        <fullName evidence="1">Uncharacterized protein</fullName>
    </submittedName>
</protein>